<accession>A0A2Y9BZM9</accession>
<dbReference type="EMBL" id="UETC01000003">
    <property type="protein sequence ID" value="SSA44652.1"/>
    <property type="molecule type" value="Genomic_DNA"/>
</dbReference>
<evidence type="ECO:0000313" key="3">
    <source>
        <dbReference type="Proteomes" id="UP000245839"/>
    </source>
</evidence>
<sequence>MAMNPNYRRIGVRADRIAPNGVFAGCQSLIRLRQSLPMTTEGQFEMLLP</sequence>
<evidence type="ECO:0000313" key="4">
    <source>
        <dbReference type="Proteomes" id="UP000251571"/>
    </source>
</evidence>
<gene>
    <name evidence="1" type="ORF">BCF38_103375</name>
    <name evidence="2" type="ORF">SAMN05421539_103375</name>
</gene>
<keyword evidence="3" id="KW-1185">Reference proteome</keyword>
<dbReference type="AlphaFoldDB" id="A0A2Y9BZM9"/>
<protein>
    <submittedName>
        <fullName evidence="2">Uncharacterized protein</fullName>
    </submittedName>
</protein>
<reference evidence="1 3" key="2">
    <citation type="submission" date="2018-03" db="EMBL/GenBank/DDBJ databases">
        <title>Genomic Encyclopedia of Archaeal and Bacterial Type Strains, Phase II (KMG-II): from individual species to whole genera.</title>
        <authorList>
            <person name="Goeker M."/>
        </authorList>
    </citation>
    <scope>NUCLEOTIDE SEQUENCE [LARGE SCALE GENOMIC DNA]</scope>
    <source>
        <strain evidence="1 3">DSM 25227</strain>
    </source>
</reference>
<organism evidence="2 4">
    <name type="scientific">Jannaschia seohaensis</name>
    <dbReference type="NCBI Taxonomy" id="475081"/>
    <lineage>
        <taxon>Bacteria</taxon>
        <taxon>Pseudomonadati</taxon>
        <taxon>Pseudomonadota</taxon>
        <taxon>Alphaproteobacteria</taxon>
        <taxon>Rhodobacterales</taxon>
        <taxon>Roseobacteraceae</taxon>
        <taxon>Jannaschia</taxon>
    </lineage>
</organism>
<evidence type="ECO:0000313" key="1">
    <source>
        <dbReference type="EMBL" id="PWJ20556.1"/>
    </source>
</evidence>
<dbReference type="Proteomes" id="UP000251571">
    <property type="component" value="Unassembled WGS sequence"/>
</dbReference>
<dbReference type="Proteomes" id="UP000245839">
    <property type="component" value="Unassembled WGS sequence"/>
</dbReference>
<proteinExistence type="predicted"/>
<reference evidence="2 4" key="1">
    <citation type="submission" date="2016-10" db="EMBL/GenBank/DDBJ databases">
        <authorList>
            <person name="Cai Z."/>
        </authorList>
    </citation>
    <scope>NUCLEOTIDE SEQUENCE [LARGE SCALE GENOMIC DNA]</scope>
    <source>
        <strain evidence="2 4">DSM 25227</strain>
    </source>
</reference>
<dbReference type="EMBL" id="QGDJ01000003">
    <property type="protein sequence ID" value="PWJ20556.1"/>
    <property type="molecule type" value="Genomic_DNA"/>
</dbReference>
<name>A0A2Y9BZM9_9RHOB</name>
<evidence type="ECO:0000313" key="2">
    <source>
        <dbReference type="EMBL" id="SSA44652.1"/>
    </source>
</evidence>